<feature type="compositionally biased region" description="Polar residues" evidence="1">
    <location>
        <begin position="698"/>
        <end position="715"/>
    </location>
</feature>
<feature type="compositionally biased region" description="Polar residues" evidence="1">
    <location>
        <begin position="631"/>
        <end position="640"/>
    </location>
</feature>
<feature type="compositionally biased region" description="Polar residues" evidence="1">
    <location>
        <begin position="102"/>
        <end position="111"/>
    </location>
</feature>
<protein>
    <submittedName>
        <fullName evidence="2">Uncharacterized protein</fullName>
    </submittedName>
</protein>
<gene>
    <name evidence="2" type="ORF">LTR09_002536</name>
</gene>
<feature type="compositionally biased region" description="Basic and acidic residues" evidence="1">
    <location>
        <begin position="558"/>
        <end position="574"/>
    </location>
</feature>
<feature type="compositionally biased region" description="Basic and acidic residues" evidence="1">
    <location>
        <begin position="608"/>
        <end position="630"/>
    </location>
</feature>
<dbReference type="EMBL" id="JAWDJX010000005">
    <property type="protein sequence ID" value="KAK3056743.1"/>
    <property type="molecule type" value="Genomic_DNA"/>
</dbReference>
<feature type="region of interest" description="Disordered" evidence="1">
    <location>
        <begin position="608"/>
        <end position="746"/>
    </location>
</feature>
<proteinExistence type="predicted"/>
<keyword evidence="3" id="KW-1185">Reference proteome</keyword>
<evidence type="ECO:0000313" key="2">
    <source>
        <dbReference type="EMBL" id="KAK3056743.1"/>
    </source>
</evidence>
<accession>A0AAJ0GG18</accession>
<feature type="region of interest" description="Disordered" evidence="1">
    <location>
        <begin position="99"/>
        <end position="150"/>
    </location>
</feature>
<evidence type="ECO:0000256" key="1">
    <source>
        <dbReference type="SAM" id="MobiDB-lite"/>
    </source>
</evidence>
<evidence type="ECO:0000313" key="3">
    <source>
        <dbReference type="Proteomes" id="UP001271007"/>
    </source>
</evidence>
<organism evidence="2 3">
    <name type="scientific">Extremus antarcticus</name>
    <dbReference type="NCBI Taxonomy" id="702011"/>
    <lineage>
        <taxon>Eukaryota</taxon>
        <taxon>Fungi</taxon>
        <taxon>Dikarya</taxon>
        <taxon>Ascomycota</taxon>
        <taxon>Pezizomycotina</taxon>
        <taxon>Dothideomycetes</taxon>
        <taxon>Dothideomycetidae</taxon>
        <taxon>Mycosphaerellales</taxon>
        <taxon>Extremaceae</taxon>
        <taxon>Extremus</taxon>
    </lineage>
</organism>
<dbReference type="Proteomes" id="UP001271007">
    <property type="component" value="Unassembled WGS sequence"/>
</dbReference>
<reference evidence="2" key="1">
    <citation type="submission" date="2023-04" db="EMBL/GenBank/DDBJ databases">
        <title>Black Yeasts Isolated from many extreme environments.</title>
        <authorList>
            <person name="Coleine C."/>
            <person name="Stajich J.E."/>
            <person name="Selbmann L."/>
        </authorList>
    </citation>
    <scope>NUCLEOTIDE SEQUENCE</scope>
    <source>
        <strain evidence="2">CCFEE 5312</strain>
    </source>
</reference>
<feature type="compositionally biased region" description="Polar residues" evidence="1">
    <location>
        <begin position="661"/>
        <end position="670"/>
    </location>
</feature>
<feature type="compositionally biased region" description="Basic and acidic residues" evidence="1">
    <location>
        <begin position="642"/>
        <end position="657"/>
    </location>
</feature>
<name>A0AAJ0GG18_9PEZI</name>
<comment type="caution">
    <text evidence="2">The sequence shown here is derived from an EMBL/GenBank/DDBJ whole genome shotgun (WGS) entry which is preliminary data.</text>
</comment>
<feature type="region of interest" description="Disordered" evidence="1">
    <location>
        <begin position="163"/>
        <end position="182"/>
    </location>
</feature>
<feature type="compositionally biased region" description="Basic and acidic residues" evidence="1">
    <location>
        <begin position="680"/>
        <end position="692"/>
    </location>
</feature>
<feature type="compositionally biased region" description="Basic residues" evidence="1">
    <location>
        <begin position="512"/>
        <end position="529"/>
    </location>
</feature>
<feature type="compositionally biased region" description="Basic residues" evidence="1">
    <location>
        <begin position="716"/>
        <end position="725"/>
    </location>
</feature>
<sequence>MHDGQANVYQDLYQLLKKELHQTSNEWLTLTTPDHRRFPVERHELIQMFMRGHFPGHASTNPYPTEKRGDRLLPALMAWLVSFDNNAGEGDSGVFVADRQSQDSAELQQRSTRSRNRHAIQRQAPSLSAFGKSRRQLTQTSREAVGNVGEYASESGPLVLGQRHRSHGAGHSQPLMFDHDNSNRDDYTTLNGTSVNEDEPWRLYDVQEFEGFSDNDVNENSEIDIGNGNKDERDEIANRKAEAQGTTGDIVFIRIGTLGATETVEKGEIPLEQVVVGKVDRVSCKVMDYRRVNTFSFHGLSIGECENSPEDVDFIDQTRYTPDPDFKAAQCVSIKALNEVLPRLARAAPGDAVPCAANLRVITAKAGPLAPSLDGGRPLPPLQPTSWEGWIPAIVSVSEYYQMDALNLEGIFGRLKLTHNETLKSFETTVPDKIFVEDGVTLRKRLESKLSRGFKLVIHVMAQVEGSETMWNWGEYNDKWARDWLDVLLEKRPHNERQLYIEVFVQDKMERKKRKKKRLKQAKQMKRKRETSSMEPDETDAMQRKGRGKGGKPASKARKGDQYETEKNVADGDQSRSLAILDDRSTAADTNTARSGLKAEVRVACPDNLHDSAAGKDKDRSHSAANDRTRVQTLVPTASRSRLGEKAKEVPRVRSEKSVATGPNRSSLPTASRRMAKTVLEPDAHRSSDVRGGENVSGGRNNSEATTSLNQSAKSTRVRKGKGNGRKGYNVKAEGGAGQKVHAAWE</sequence>
<feature type="region of interest" description="Disordered" evidence="1">
    <location>
        <begin position="512"/>
        <end position="594"/>
    </location>
</feature>
<dbReference type="AlphaFoldDB" id="A0AAJ0GG18"/>